<dbReference type="RefSeq" id="WP_116181607.1">
    <property type="nucleotide sequence ID" value="NZ_CP144375.1"/>
</dbReference>
<name>A0A3E0GVT1_9PSEU</name>
<feature type="domain" description="GH10" evidence="11">
    <location>
        <begin position="38"/>
        <end position="347"/>
    </location>
</feature>
<dbReference type="AlphaFoldDB" id="A0A3E0GVT1"/>
<keyword evidence="4 10" id="KW-0732">Signal</keyword>
<organism evidence="12 13">
    <name type="scientific">Kutzneria buriramensis</name>
    <dbReference type="NCBI Taxonomy" id="1045776"/>
    <lineage>
        <taxon>Bacteria</taxon>
        <taxon>Bacillati</taxon>
        <taxon>Actinomycetota</taxon>
        <taxon>Actinomycetes</taxon>
        <taxon>Pseudonocardiales</taxon>
        <taxon>Pseudonocardiaceae</taxon>
        <taxon>Kutzneria</taxon>
    </lineage>
</organism>
<keyword evidence="6 9" id="KW-0119">Carbohydrate metabolism</keyword>
<dbReference type="PROSITE" id="PS51318">
    <property type="entry name" value="TAT"/>
    <property type="match status" value="1"/>
</dbReference>
<dbReference type="GO" id="GO:0045493">
    <property type="term" value="P:xylan catabolic process"/>
    <property type="evidence" value="ECO:0007669"/>
    <property type="project" value="UniProtKB-KW"/>
</dbReference>
<proteinExistence type="inferred from homology"/>
<keyword evidence="13" id="KW-1185">Reference proteome</keyword>
<evidence type="ECO:0000256" key="3">
    <source>
        <dbReference type="ARBA" id="ARBA00022651"/>
    </source>
</evidence>
<dbReference type="Proteomes" id="UP000256269">
    <property type="component" value="Unassembled WGS sequence"/>
</dbReference>
<protein>
    <recommendedName>
        <fullName evidence="9">Beta-xylanase</fullName>
        <ecNumber evidence="9">3.2.1.8</ecNumber>
    </recommendedName>
</protein>
<dbReference type="Pfam" id="PF00331">
    <property type="entry name" value="Glyco_hydro_10"/>
    <property type="match status" value="1"/>
</dbReference>
<comment type="similarity">
    <text evidence="2 9">Belongs to the glycosyl hydrolase 10 (cellulase F) family.</text>
</comment>
<dbReference type="InterPro" id="IPR017853">
    <property type="entry name" value="GH"/>
</dbReference>
<dbReference type="InterPro" id="IPR006311">
    <property type="entry name" value="TAT_signal"/>
</dbReference>
<evidence type="ECO:0000256" key="9">
    <source>
        <dbReference type="RuleBase" id="RU361174"/>
    </source>
</evidence>
<reference evidence="12 13" key="1">
    <citation type="submission" date="2018-08" db="EMBL/GenBank/DDBJ databases">
        <title>Genomic Encyclopedia of Archaeal and Bacterial Type Strains, Phase II (KMG-II): from individual species to whole genera.</title>
        <authorList>
            <person name="Goeker M."/>
        </authorList>
    </citation>
    <scope>NUCLEOTIDE SEQUENCE [LARGE SCALE GENOMIC DNA]</scope>
    <source>
        <strain evidence="12 13">DSM 45791</strain>
    </source>
</reference>
<keyword evidence="5 9" id="KW-0378">Hydrolase</keyword>
<dbReference type="InterPro" id="IPR001000">
    <property type="entry name" value="GH10_dom"/>
</dbReference>
<dbReference type="SMART" id="SM00458">
    <property type="entry name" value="RICIN"/>
    <property type="match status" value="1"/>
</dbReference>
<dbReference type="SUPFAM" id="SSF50370">
    <property type="entry name" value="Ricin B-like lectins"/>
    <property type="match status" value="1"/>
</dbReference>
<dbReference type="PROSITE" id="PS50231">
    <property type="entry name" value="RICIN_B_LECTIN"/>
    <property type="match status" value="1"/>
</dbReference>
<dbReference type="PANTHER" id="PTHR31490:SF88">
    <property type="entry name" value="BETA-XYLANASE"/>
    <property type="match status" value="1"/>
</dbReference>
<evidence type="ECO:0000256" key="7">
    <source>
        <dbReference type="ARBA" id="ARBA00023295"/>
    </source>
</evidence>
<dbReference type="EC" id="3.2.1.8" evidence="9"/>
<dbReference type="PROSITE" id="PS51760">
    <property type="entry name" value="GH10_2"/>
    <property type="match status" value="1"/>
</dbReference>
<evidence type="ECO:0000256" key="2">
    <source>
        <dbReference type="ARBA" id="ARBA00007495"/>
    </source>
</evidence>
<dbReference type="PRINTS" id="PR00134">
    <property type="entry name" value="GLHYDRLASE10"/>
</dbReference>
<keyword evidence="3 12" id="KW-0858">Xylan degradation</keyword>
<dbReference type="Gene3D" id="2.80.10.50">
    <property type="match status" value="2"/>
</dbReference>
<dbReference type="SMART" id="SM00633">
    <property type="entry name" value="Glyco_10"/>
    <property type="match status" value="1"/>
</dbReference>
<dbReference type="InterPro" id="IPR000772">
    <property type="entry name" value="Ricin_B_lectin"/>
</dbReference>
<gene>
    <name evidence="12" type="ORF">BCF44_12878</name>
</gene>
<feature type="chain" id="PRO_5017568820" description="Beta-xylanase" evidence="10">
    <location>
        <begin position="38"/>
        <end position="487"/>
    </location>
</feature>
<dbReference type="Pfam" id="PF00652">
    <property type="entry name" value="Ricin_B_lectin"/>
    <property type="match status" value="1"/>
</dbReference>
<dbReference type="OrthoDB" id="9815836at2"/>
<keyword evidence="7 9" id="KW-0326">Glycosidase</keyword>
<comment type="catalytic activity">
    <reaction evidence="1 9">
        <text>Endohydrolysis of (1-&gt;4)-beta-D-xylosidic linkages in xylans.</text>
        <dbReference type="EC" id="3.2.1.8"/>
    </reaction>
</comment>
<feature type="signal peptide" evidence="10">
    <location>
        <begin position="1"/>
        <end position="37"/>
    </location>
</feature>
<keyword evidence="8 9" id="KW-0624">Polysaccharide degradation</keyword>
<evidence type="ECO:0000256" key="5">
    <source>
        <dbReference type="ARBA" id="ARBA00022801"/>
    </source>
</evidence>
<dbReference type="PANTHER" id="PTHR31490">
    <property type="entry name" value="GLYCOSYL HYDROLASE"/>
    <property type="match status" value="1"/>
</dbReference>
<evidence type="ECO:0000256" key="6">
    <source>
        <dbReference type="ARBA" id="ARBA00023277"/>
    </source>
</evidence>
<dbReference type="InterPro" id="IPR044846">
    <property type="entry name" value="GH10"/>
</dbReference>
<dbReference type="SUPFAM" id="SSF51445">
    <property type="entry name" value="(Trans)glycosidases"/>
    <property type="match status" value="1"/>
</dbReference>
<evidence type="ECO:0000313" key="13">
    <source>
        <dbReference type="Proteomes" id="UP000256269"/>
    </source>
</evidence>
<evidence type="ECO:0000256" key="4">
    <source>
        <dbReference type="ARBA" id="ARBA00022729"/>
    </source>
</evidence>
<evidence type="ECO:0000256" key="10">
    <source>
        <dbReference type="SAM" id="SignalP"/>
    </source>
</evidence>
<evidence type="ECO:0000313" key="12">
    <source>
        <dbReference type="EMBL" id="REH27774.1"/>
    </source>
</evidence>
<evidence type="ECO:0000256" key="8">
    <source>
        <dbReference type="ARBA" id="ARBA00023326"/>
    </source>
</evidence>
<dbReference type="CDD" id="cd23418">
    <property type="entry name" value="beta-trefoil_Ricin_XLN-like"/>
    <property type="match status" value="1"/>
</dbReference>
<dbReference type="InterPro" id="IPR035992">
    <property type="entry name" value="Ricin_B-like_lectins"/>
</dbReference>
<evidence type="ECO:0000259" key="11">
    <source>
        <dbReference type="PROSITE" id="PS51760"/>
    </source>
</evidence>
<evidence type="ECO:0000256" key="1">
    <source>
        <dbReference type="ARBA" id="ARBA00000681"/>
    </source>
</evidence>
<comment type="caution">
    <text evidence="12">The sequence shown here is derived from an EMBL/GenBank/DDBJ whole genome shotgun (WGS) entry which is preliminary data.</text>
</comment>
<sequence length="487" mass="51024">MPPCVRSLRPRRSRLTAVLAVAAATVLSFVAAPLAHAASPLRSLAEAKSKYIGTELTGNMVYNSTITSLAGAQFDMVTPGNEMKWDTTEPSNGNYNFGPGDTIVSFAQSHNMRVRGHNLVWHSQLPGWVNGVPRNQVQGVMEAHITTEVNHYKGKIYAWDVINEPFNEDGSLRADAFYNAMGSGYLADAIRTAHNADPNAKLYINDYNIEGENAKSNALYSLAQSMLAQGVPLGGIGLEGHFILGQVPSSMLANMQRFAALGLDVAVTELDDRIQQPASGSSFQQQANDYATVINDCLAVTRCPGVSQWGVGDADSWVPGTFPGWGTPTMYDNNYQPKPAYNATATALGGSGGGGGGTGAGPLHAVGAGKCLDVPNSSTTAGTQLDVRACSGGANQTFTLTSSGQLTVYSGADCLDANGRGTTAGTKVIIWSCNGQANQQWNINADGTVTGVQSGLCLDVTGASTADGALVQLWTCSGASNQHWTFG</sequence>
<accession>A0A3E0GVT1</accession>
<dbReference type="EMBL" id="QUNO01000028">
    <property type="protein sequence ID" value="REH27774.1"/>
    <property type="molecule type" value="Genomic_DNA"/>
</dbReference>
<dbReference type="GO" id="GO:0031176">
    <property type="term" value="F:endo-1,4-beta-xylanase activity"/>
    <property type="evidence" value="ECO:0007669"/>
    <property type="project" value="UniProtKB-EC"/>
</dbReference>
<dbReference type="Gene3D" id="3.20.20.80">
    <property type="entry name" value="Glycosidases"/>
    <property type="match status" value="1"/>
</dbReference>